<feature type="binding site" evidence="11">
    <location>
        <position position="497"/>
    </location>
    <ligand>
        <name>L-homocysteine</name>
        <dbReference type="ChEBI" id="CHEBI:58199"/>
    </ligand>
</feature>
<feature type="binding site" evidence="11 12">
    <location>
        <position position="612"/>
    </location>
    <ligand>
        <name>L-methionine</name>
        <dbReference type="ChEBI" id="CHEBI:57844"/>
    </ligand>
</feature>
<dbReference type="PIRSF" id="PIRSF000382">
    <property type="entry name" value="MeTrfase_B12_ind"/>
    <property type="match status" value="1"/>
</dbReference>
<comment type="caution">
    <text evidence="18">The sequence shown here is derived from an EMBL/GenBank/DDBJ whole genome shotgun (WGS) entry which is preliminary data.</text>
</comment>
<feature type="binding site" evidence="13">
    <location>
        <position position="679"/>
    </location>
    <ligand>
        <name>Zn(2+)</name>
        <dbReference type="ChEBI" id="CHEBI:29105"/>
        <label>1</label>
        <note>catalytic</note>
    </ligand>
</feature>
<evidence type="ECO:0000256" key="5">
    <source>
        <dbReference type="ARBA" id="ARBA00022605"/>
    </source>
</evidence>
<dbReference type="CDD" id="cd03311">
    <property type="entry name" value="CIMS_C_terminal_like"/>
    <property type="match status" value="1"/>
</dbReference>
<dbReference type="InterPro" id="IPR002629">
    <property type="entry name" value="Met_Synth_C/arc"/>
</dbReference>
<feature type="binding site" evidence="11">
    <location>
        <position position="618"/>
    </location>
    <ligand>
        <name>5-methyltetrahydropteroyltri-L-glutamate</name>
        <dbReference type="ChEBI" id="CHEBI:58207"/>
    </ligand>
</feature>
<dbReference type="GO" id="GO:0003871">
    <property type="term" value="F:5-methyltetrahydropteroyltriglutamate-homocysteine S-methyltransferase activity"/>
    <property type="evidence" value="ECO:0007669"/>
    <property type="project" value="UniProtKB-UniRule"/>
</dbReference>
<evidence type="ECO:0000256" key="11">
    <source>
        <dbReference type="HAMAP-Rule" id="MF_00172"/>
    </source>
</evidence>
<feature type="binding site" evidence="11 12">
    <location>
        <begin position="444"/>
        <end position="446"/>
    </location>
    <ligand>
        <name>L-homocysteine</name>
        <dbReference type="ChEBI" id="CHEBI:58199"/>
    </ligand>
</feature>
<comment type="cofactor">
    <cofactor evidence="11">
        <name>Zn(2+)</name>
        <dbReference type="ChEBI" id="CHEBI:29105"/>
    </cofactor>
    <text evidence="11">Binds 1 zinc ion per subunit.</text>
</comment>
<keyword evidence="5 11" id="KW-0028">Amino-acid biosynthesis</keyword>
<comment type="similarity">
    <text evidence="3 11">Belongs to the vitamin-B12 independent methionine synthase family.</text>
</comment>
<dbReference type="GO" id="GO:0008270">
    <property type="term" value="F:zinc ion binding"/>
    <property type="evidence" value="ECO:0007669"/>
    <property type="project" value="InterPro"/>
</dbReference>
<dbReference type="EC" id="2.1.1.14" evidence="11"/>
<keyword evidence="7 11" id="KW-0479">Metal-binding</keyword>
<feature type="binding site" evidence="13">
    <location>
        <position position="655"/>
    </location>
    <ligand>
        <name>Zn(2+)</name>
        <dbReference type="ChEBI" id="CHEBI:29105"/>
        <label>1</label>
        <note>catalytic</note>
    </ligand>
</feature>
<feature type="binding site" evidence="12">
    <location>
        <position position="21"/>
    </location>
    <ligand>
        <name>5-methyltetrahydropteroyltri-L-glutamate</name>
        <dbReference type="ChEBI" id="CHEBI:58207"/>
    </ligand>
</feature>
<organism evidence="18 19">
    <name type="scientific">Gardnerella vaginalis 1500E</name>
    <dbReference type="NCBI Taxonomy" id="698957"/>
    <lineage>
        <taxon>Bacteria</taxon>
        <taxon>Bacillati</taxon>
        <taxon>Actinomycetota</taxon>
        <taxon>Actinomycetes</taxon>
        <taxon>Bifidobacteriales</taxon>
        <taxon>Bifidobacteriaceae</taxon>
        <taxon>Gardnerella</taxon>
    </lineage>
</organism>
<dbReference type="CDD" id="cd03312">
    <property type="entry name" value="CIMS_N_terminal_like"/>
    <property type="match status" value="1"/>
</dbReference>
<evidence type="ECO:0000313" key="19">
    <source>
        <dbReference type="Proteomes" id="UP000032875"/>
    </source>
</evidence>
<proteinExistence type="inferred from homology"/>
<feature type="binding site" evidence="11">
    <location>
        <position position="657"/>
    </location>
    <ligand>
        <name>Zn(2+)</name>
        <dbReference type="ChEBI" id="CHEBI:29105"/>
        <note>catalytic</note>
    </ligand>
</feature>
<evidence type="ECO:0000256" key="3">
    <source>
        <dbReference type="ARBA" id="ARBA00009553"/>
    </source>
</evidence>
<feature type="binding site" evidence="11">
    <location>
        <position position="118"/>
    </location>
    <ligand>
        <name>5-methyltetrahydropteroyltri-L-glutamate</name>
        <dbReference type="ChEBI" id="CHEBI:58207"/>
    </ligand>
</feature>
<comment type="catalytic activity">
    <reaction evidence="11">
        <text>5-methyltetrahydropteroyltri-L-glutamate + L-homocysteine = tetrahydropteroyltri-L-glutamate + L-methionine</text>
        <dbReference type="Rhea" id="RHEA:21196"/>
        <dbReference type="ChEBI" id="CHEBI:57844"/>
        <dbReference type="ChEBI" id="CHEBI:58140"/>
        <dbReference type="ChEBI" id="CHEBI:58199"/>
        <dbReference type="ChEBI" id="CHEBI:58207"/>
        <dbReference type="EC" id="2.1.1.14"/>
    </reaction>
</comment>
<feature type="binding site" evidence="11">
    <location>
        <position position="740"/>
    </location>
    <ligand>
        <name>Zn(2+)</name>
        <dbReference type="ChEBI" id="CHEBI:29105"/>
        <note>catalytic</note>
    </ligand>
</feature>
<dbReference type="Pfam" id="PF08267">
    <property type="entry name" value="Meth_synt_1"/>
    <property type="match status" value="1"/>
</dbReference>
<protein>
    <recommendedName>
        <fullName evidence="11">5-methyltetrahydropteroyltriglutamate--homocysteine methyltransferase</fullName>
        <ecNumber evidence="11">2.1.1.14</ecNumber>
    </recommendedName>
    <alternativeName>
        <fullName evidence="11">Cobalamin-independent methionine synthase</fullName>
    </alternativeName>
    <alternativeName>
        <fullName evidence="11">Methionine synthase, vitamin-B12 independent isozyme</fullName>
    </alternativeName>
</protein>
<feature type="binding site" evidence="11 12">
    <location>
        <begin position="444"/>
        <end position="446"/>
    </location>
    <ligand>
        <name>L-methionine</name>
        <dbReference type="ChEBI" id="CHEBI:57844"/>
    </ligand>
</feature>
<reference evidence="18 19" key="1">
    <citation type="journal article" date="2012" name="J. Bacteriol.">
        <title>Comparative Genomic Analyses of 17 Clinical Isolates of Gardnerella vaginalis Provide Evidence of Multiple Genetically Isolated Clades Consistent with Subspeciation into Genovars.</title>
        <authorList>
            <person name="Ahmed A."/>
            <person name="Earl J."/>
            <person name="Retchless A."/>
            <person name="Hillier S."/>
            <person name="Rabe L."/>
            <person name="Cherpes T."/>
            <person name="Powell E."/>
            <person name="Janto B."/>
            <person name="Eutsey R."/>
            <person name="Hiller N.L."/>
            <person name="Boissy R."/>
            <person name="Dahlgreen M."/>
            <person name="Hall B."/>
            <person name="Costerton J."/>
            <person name="Post J.C."/>
            <person name="Hu F."/>
            <person name="Ehrlich G."/>
        </authorList>
    </citation>
    <scope>NUCLEOTIDE SEQUENCE [LARGE SCALE GENOMIC DNA]</scope>
    <source>
        <strain evidence="18 19">1500E</strain>
    </source>
</reference>
<feature type="binding site" evidence="11 12">
    <location>
        <position position="497"/>
    </location>
    <ligand>
        <name>L-methionine</name>
        <dbReference type="ChEBI" id="CHEBI:57844"/>
    </ligand>
</feature>
<keyword evidence="4 11" id="KW-0489">Methyltransferase</keyword>
<feature type="binding site" evidence="11 12">
    <location>
        <begin position="528"/>
        <end position="529"/>
    </location>
    <ligand>
        <name>5-methyltetrahydropteroyltri-L-glutamate</name>
        <dbReference type="ChEBI" id="CHEBI:58207"/>
    </ligand>
</feature>
<evidence type="ECO:0000256" key="9">
    <source>
        <dbReference type="ARBA" id="ARBA00022833"/>
    </source>
</evidence>
<evidence type="ECO:0000259" key="17">
    <source>
        <dbReference type="Pfam" id="PF08267"/>
    </source>
</evidence>
<dbReference type="InterPro" id="IPR006276">
    <property type="entry name" value="Cobalamin-indep_Met_synthase"/>
</dbReference>
<dbReference type="NCBIfam" id="NF003556">
    <property type="entry name" value="PRK05222.1"/>
    <property type="match status" value="1"/>
</dbReference>
<evidence type="ECO:0000313" key="18">
    <source>
        <dbReference type="EMBL" id="EIK83542.1"/>
    </source>
</evidence>
<dbReference type="HAMAP" id="MF_00172">
    <property type="entry name" value="Meth_synth"/>
    <property type="match status" value="1"/>
</dbReference>
<dbReference type="EMBL" id="ADES01000005">
    <property type="protein sequence ID" value="EIK83542.1"/>
    <property type="molecule type" value="Genomic_DNA"/>
</dbReference>
<name>I4M2V2_GARVA</name>
<feature type="binding site" evidence="13">
    <location>
        <position position="740"/>
    </location>
    <ligand>
        <name>Zn(2+)</name>
        <dbReference type="ChEBI" id="CHEBI:29105"/>
        <label>1</label>
        <note>catalytic</note>
    </ligand>
</feature>
<dbReference type="NCBIfam" id="TIGR01371">
    <property type="entry name" value="met_syn_B12ind"/>
    <property type="match status" value="1"/>
</dbReference>
<dbReference type="InterPro" id="IPR013215">
    <property type="entry name" value="Cbl-indep_Met_Synth_N"/>
</dbReference>
<dbReference type="PATRIC" id="fig|698957.3.peg.283"/>
<dbReference type="Proteomes" id="UP000032875">
    <property type="component" value="Unassembled WGS sequence"/>
</dbReference>
<dbReference type="Gene3D" id="3.20.20.210">
    <property type="match status" value="2"/>
</dbReference>
<dbReference type="InterPro" id="IPR038071">
    <property type="entry name" value="UROD/MetE-like_sf"/>
</dbReference>
<dbReference type="GO" id="GO:0009086">
    <property type="term" value="P:methionine biosynthetic process"/>
    <property type="evidence" value="ECO:0007669"/>
    <property type="project" value="UniProtKB-UniRule"/>
</dbReference>
<dbReference type="AlphaFoldDB" id="I4M2V2"/>
<keyword evidence="8 11" id="KW-0677">Repeat</keyword>
<evidence type="ECO:0000259" key="16">
    <source>
        <dbReference type="Pfam" id="PF01717"/>
    </source>
</evidence>
<sequence length="788" mass="88581">MSTVLTSVSGFPRIGADRELKKIIECYWKQDASLDDVRDVAQSLRAKHWRLQAEAGIDLIPSNDFSYYDQMLDTAILLGAVPERYRKLNFEHAEDTLFAIARGYQGERGDVTALPMKKWFTTNYHYIVPEVENPQDLRLAGTKPFDEFLEARAQGLETKPVLIGPYTFLKLARTPEAQELEVTESVISALANAYASIVKRFGELRATWLQFDEPYLALDKEDGDLELFEALYKPLLDARSGEVKILLNTYFGNIADAYETVNNLGFDGVGVDLVEGKDENLAAIERYGVNNNTTLFAGVVNGRNIWRNDYAVSLGLIDALRENVTDRVAVSSACSLLHVPFSTVGEDALGADVLRHFAFAVEKLKEIRDIANLAAESDESRKSSNVLAKNQALFDGSRVKADAAVANRLSNLKDSDFVRLPERAERQRLQKEALGLPDLPTTTIGSFPQTKDIRNARAALRKGEISREAYDEFMRDRIAKCIEHQEQIGLDVLVHGEFERNDMVEYFGQHLRGFKFTKNAWVQSYGTRCVKPPIVWSDVSRESAITVAWSAYAQSCTKHIVKGMLTGPVTILNWSWPREDITHEQQTQQLALAIRDEVLDLERAGIRVIQIDEAALREKLPLRRSDWHKKYLDWAIAAFRLVHSAVTATTQIHTHMCYSEFNDIIRDIDAMDADVISFEASRGDLVVLDAIHDAHFETEAGPGVYDIHSPRVPGKAELVERIHEILRKMPAEKLWINPDCGLKTRGDAETWPSLENLVAAAKEVRAELSNAQSSNQLSSQQCNNLNRG</sequence>
<keyword evidence="9 11" id="KW-0862">Zinc</keyword>
<evidence type="ECO:0000256" key="13">
    <source>
        <dbReference type="PIRSR" id="PIRSR000382-2"/>
    </source>
</evidence>
<comment type="pathway">
    <text evidence="2 11">Amino-acid biosynthesis; L-methionine biosynthesis via de novo pathway; L-methionine from L-homocysteine (MetE route): step 1/1.</text>
</comment>
<keyword evidence="10 11" id="KW-0486">Methionine biosynthesis</keyword>
<dbReference type="PANTHER" id="PTHR30519">
    <property type="entry name" value="5-METHYLTETRAHYDROPTEROYLTRIGLUTAMATE--HOMOCYSTEINE METHYLTRANSFERASE"/>
    <property type="match status" value="1"/>
</dbReference>
<evidence type="ECO:0000256" key="12">
    <source>
        <dbReference type="PIRSR" id="PIRSR000382-1"/>
    </source>
</evidence>
<dbReference type="Pfam" id="PF01717">
    <property type="entry name" value="Meth_synt_2"/>
    <property type="match status" value="1"/>
</dbReference>
<comment type="cofactor">
    <cofactor evidence="13">
        <name>Zn(2+)</name>
        <dbReference type="ChEBI" id="CHEBI:29105"/>
    </cofactor>
    <text evidence="13">Binds 2 Zn(2+) ions per subunit.</text>
</comment>
<dbReference type="SUPFAM" id="SSF51726">
    <property type="entry name" value="UROD/MetE-like"/>
    <property type="match status" value="2"/>
</dbReference>
<evidence type="ECO:0000256" key="14">
    <source>
        <dbReference type="PIRSR" id="PIRSR000382-3"/>
    </source>
</evidence>
<feature type="binding site" evidence="12">
    <location>
        <position position="123"/>
    </location>
    <ligand>
        <name>5-methyltetrahydropteroyltri-L-glutamate</name>
        <dbReference type="ChEBI" id="CHEBI:58207"/>
    </ligand>
</feature>
<evidence type="ECO:0000256" key="2">
    <source>
        <dbReference type="ARBA" id="ARBA00004681"/>
    </source>
</evidence>
<feature type="region of interest" description="Disordered" evidence="15">
    <location>
        <begin position="769"/>
        <end position="788"/>
    </location>
</feature>
<dbReference type="GO" id="GO:0032259">
    <property type="term" value="P:methylation"/>
    <property type="evidence" value="ECO:0007669"/>
    <property type="project" value="UniProtKB-KW"/>
</dbReference>
<evidence type="ECO:0000256" key="8">
    <source>
        <dbReference type="ARBA" id="ARBA00022737"/>
    </source>
</evidence>
<feature type="domain" description="Cobalamin-independent methionine synthase MetE N-terminal" evidence="17">
    <location>
        <begin position="6"/>
        <end position="323"/>
    </location>
</feature>
<evidence type="ECO:0000256" key="10">
    <source>
        <dbReference type="ARBA" id="ARBA00023167"/>
    </source>
</evidence>
<evidence type="ECO:0000256" key="1">
    <source>
        <dbReference type="ARBA" id="ARBA00002777"/>
    </source>
</evidence>
<feature type="active site" description="Proton donor" evidence="11 14">
    <location>
        <position position="708"/>
    </location>
</feature>
<evidence type="ECO:0000256" key="7">
    <source>
        <dbReference type="ARBA" id="ARBA00022723"/>
    </source>
</evidence>
<dbReference type="UniPathway" id="UPA00051">
    <property type="reaction ID" value="UER00082"/>
</dbReference>
<feature type="domain" description="Cobalamin-independent methionine synthase MetE C-terminal/archaeal" evidence="16">
    <location>
        <begin position="439"/>
        <end position="762"/>
    </location>
</feature>
<evidence type="ECO:0000256" key="15">
    <source>
        <dbReference type="SAM" id="MobiDB-lite"/>
    </source>
</evidence>
<evidence type="ECO:0000256" key="4">
    <source>
        <dbReference type="ARBA" id="ARBA00022603"/>
    </source>
</evidence>
<feature type="binding site" evidence="11">
    <location>
        <begin position="18"/>
        <end position="21"/>
    </location>
    <ligand>
        <name>5-methyltetrahydropteroyltri-L-glutamate</name>
        <dbReference type="ChEBI" id="CHEBI:58207"/>
    </ligand>
</feature>
<comment type="function">
    <text evidence="1 11">Catalyzes the transfer of a methyl group from 5-methyltetrahydrofolate to homocysteine resulting in methionine formation.</text>
</comment>
<accession>I4M2V2</accession>
<evidence type="ECO:0000256" key="6">
    <source>
        <dbReference type="ARBA" id="ARBA00022679"/>
    </source>
</evidence>
<feature type="binding site" evidence="11">
    <location>
        <position position="655"/>
    </location>
    <ligand>
        <name>Zn(2+)</name>
        <dbReference type="ChEBI" id="CHEBI:29105"/>
        <note>catalytic</note>
    </ligand>
</feature>
<keyword evidence="6 11" id="KW-0808">Transferase</keyword>
<feature type="binding site" evidence="11 12">
    <location>
        <position position="612"/>
    </location>
    <ligand>
        <name>L-homocysteine</name>
        <dbReference type="ChEBI" id="CHEBI:58199"/>
    </ligand>
</feature>
<feature type="binding site" evidence="11">
    <location>
        <position position="679"/>
    </location>
    <ligand>
        <name>Zn(2+)</name>
        <dbReference type="ChEBI" id="CHEBI:29105"/>
        <note>catalytic</note>
    </ligand>
</feature>
<dbReference type="RefSeq" id="WP_004127114.1">
    <property type="nucleotide sequence ID" value="NZ_ADES01000005.1"/>
</dbReference>
<feature type="binding site" evidence="13">
    <location>
        <position position="657"/>
    </location>
    <ligand>
        <name>Zn(2+)</name>
        <dbReference type="ChEBI" id="CHEBI:29105"/>
        <label>1</label>
        <note>catalytic</note>
    </ligand>
</feature>
<gene>
    <name evidence="11" type="primary">metE</name>
    <name evidence="18" type="ORF">CGSMWGv1500E_01453</name>
</gene>
<feature type="binding site" evidence="11 12">
    <location>
        <position position="574"/>
    </location>
    <ligand>
        <name>5-methyltetrahydropteroyltri-L-glutamate</name>
        <dbReference type="ChEBI" id="CHEBI:58207"/>
    </ligand>
</feature>